<keyword evidence="2" id="KW-1003">Cell membrane</keyword>
<dbReference type="GO" id="GO:0005886">
    <property type="term" value="C:plasma membrane"/>
    <property type="evidence" value="ECO:0007669"/>
    <property type="project" value="UniProtKB-SubCell"/>
</dbReference>
<evidence type="ECO:0000256" key="2">
    <source>
        <dbReference type="ARBA" id="ARBA00022475"/>
    </source>
</evidence>
<evidence type="ECO:0000259" key="7">
    <source>
        <dbReference type="Pfam" id="PF02687"/>
    </source>
</evidence>
<feature type="domain" description="ABC3 transporter permease C-terminal" evidence="7">
    <location>
        <begin position="290"/>
        <end position="371"/>
    </location>
</feature>
<evidence type="ECO:0000256" key="6">
    <source>
        <dbReference type="SAM" id="Phobius"/>
    </source>
</evidence>
<proteinExistence type="predicted"/>
<feature type="transmembrane region" description="Helical" evidence="6">
    <location>
        <begin position="313"/>
        <end position="332"/>
    </location>
</feature>
<organism evidence="8 9">
    <name type="scientific">Bifidobacterium aemilianum</name>
    <dbReference type="NCBI Taxonomy" id="2493120"/>
    <lineage>
        <taxon>Bacteria</taxon>
        <taxon>Bacillati</taxon>
        <taxon>Actinomycetota</taxon>
        <taxon>Actinomycetes</taxon>
        <taxon>Bifidobacteriales</taxon>
        <taxon>Bifidobacteriaceae</taxon>
        <taxon>Bifidobacterium</taxon>
    </lineage>
</organism>
<accession>A0A366KBQ2</accession>
<keyword evidence="4 6" id="KW-1133">Transmembrane helix</keyword>
<keyword evidence="5 6" id="KW-0472">Membrane</keyword>
<evidence type="ECO:0000256" key="3">
    <source>
        <dbReference type="ARBA" id="ARBA00022692"/>
    </source>
</evidence>
<evidence type="ECO:0000256" key="4">
    <source>
        <dbReference type="ARBA" id="ARBA00022989"/>
    </source>
</evidence>
<comment type="caution">
    <text evidence="8">The sequence shown here is derived from an EMBL/GenBank/DDBJ whole genome shotgun (WGS) entry which is preliminary data.</text>
</comment>
<evidence type="ECO:0000256" key="5">
    <source>
        <dbReference type="ARBA" id="ARBA00023136"/>
    </source>
</evidence>
<evidence type="ECO:0000256" key="1">
    <source>
        <dbReference type="ARBA" id="ARBA00004651"/>
    </source>
</evidence>
<dbReference type="AlphaFoldDB" id="A0A366KBQ2"/>
<keyword evidence="9" id="KW-1185">Reference proteome</keyword>
<dbReference type="EMBL" id="PDCG01000001">
    <property type="protein sequence ID" value="RBP98618.1"/>
    <property type="molecule type" value="Genomic_DNA"/>
</dbReference>
<protein>
    <recommendedName>
        <fullName evidence="7">ABC3 transporter permease C-terminal domain-containing protein</fullName>
    </recommendedName>
</protein>
<keyword evidence="3 6" id="KW-0812">Transmembrane</keyword>
<evidence type="ECO:0000313" key="9">
    <source>
        <dbReference type="Proteomes" id="UP000252530"/>
    </source>
</evidence>
<feature type="transmembrane region" description="Helical" evidence="6">
    <location>
        <begin position="352"/>
        <end position="371"/>
    </location>
</feature>
<reference evidence="8 9" key="1">
    <citation type="submission" date="2017-10" db="EMBL/GenBank/DDBJ databases">
        <title>Bifidobacterium xylocopum sp. nov. and Bifidobacterium aemilianum sp. nov., from the carpenter bee (Xylocopa violacea) digestive tract.</title>
        <authorList>
            <person name="Alberoni D."/>
            <person name="Baffoni L."/>
            <person name="Di Gioia D."/>
            <person name="Gaggia F."/>
            <person name="Biavati B."/>
        </authorList>
    </citation>
    <scope>NUCLEOTIDE SEQUENCE [LARGE SCALE GENOMIC DNA]</scope>
    <source>
        <strain evidence="8 9">XV10</strain>
    </source>
</reference>
<name>A0A366KBQ2_9BIFI</name>
<dbReference type="Pfam" id="PF02687">
    <property type="entry name" value="FtsX"/>
    <property type="match status" value="1"/>
</dbReference>
<dbReference type="PANTHER" id="PTHR30287:SF1">
    <property type="entry name" value="INNER MEMBRANE PROTEIN"/>
    <property type="match status" value="1"/>
</dbReference>
<comment type="subcellular location">
    <subcellularLocation>
        <location evidence="1">Cell membrane</location>
        <topology evidence="1">Multi-pass membrane protein</topology>
    </subcellularLocation>
</comment>
<dbReference type="PANTHER" id="PTHR30287">
    <property type="entry name" value="MEMBRANE COMPONENT OF PREDICTED ABC SUPERFAMILY METABOLITE UPTAKE TRANSPORTER"/>
    <property type="match status" value="1"/>
</dbReference>
<gene>
    <name evidence="8" type="ORF">CRD60_01885</name>
</gene>
<evidence type="ECO:0000313" key="8">
    <source>
        <dbReference type="EMBL" id="RBP98618.1"/>
    </source>
</evidence>
<dbReference type="InterPro" id="IPR003838">
    <property type="entry name" value="ABC3_permease_C"/>
</dbReference>
<sequence>MRPQSPRTVGRILLQRVWFIWKHLSFLNKVTARNLFRYKTRLHEHLRRAGLHGPGDGLLYLERYHAEPARPAIRKYLHIRRHGHHQSSLDQKATQKLADNDGVSETKPIIVKAMTLSAQDSSKSGSSMNDGGAGLTQVSLQLIVVPDGQSLDGYIYLEQAQKAKSPLTLPDLGALLTVNAAKLLNLEPGSKGLAEDDLHQGHSVTIADITNNYTGNSLYMTQSAYESAFNADGASNRHGSDEQSFKTNACLIKLKGDDQMKIATAKDLEQDETVPSVVSNQQLKEDFTSNYAIVKVLGFRRGEVHSYVNKETFMLTMPGIALGLPVGWGLTYPMVGMIKMPGIHFEVQTSPLGWLIVGFLALVFALAVMLITNRSLDRIDMVESLKSSE</sequence>
<dbReference type="InterPro" id="IPR038766">
    <property type="entry name" value="Membrane_comp_ABC_pdt"/>
</dbReference>
<dbReference type="Proteomes" id="UP000252530">
    <property type="component" value="Unassembled WGS sequence"/>
</dbReference>